<feature type="domain" description="Glycosyltransferase 2-like" evidence="1">
    <location>
        <begin position="4"/>
        <end position="160"/>
    </location>
</feature>
<dbReference type="PANTHER" id="PTHR22916">
    <property type="entry name" value="GLYCOSYLTRANSFERASE"/>
    <property type="match status" value="1"/>
</dbReference>
<proteinExistence type="predicted"/>
<organism evidence="2 3">
    <name type="scientific">Vibrio pelagius</name>
    <dbReference type="NCBI Taxonomy" id="28169"/>
    <lineage>
        <taxon>Bacteria</taxon>
        <taxon>Pseudomonadati</taxon>
        <taxon>Pseudomonadota</taxon>
        <taxon>Gammaproteobacteria</taxon>
        <taxon>Vibrionales</taxon>
        <taxon>Vibrionaceae</taxon>
        <taxon>Vibrio</taxon>
    </lineage>
</organism>
<evidence type="ECO:0000259" key="1">
    <source>
        <dbReference type="Pfam" id="PF00535"/>
    </source>
</evidence>
<evidence type="ECO:0000313" key="2">
    <source>
        <dbReference type="EMBL" id="UTT85778.1"/>
    </source>
</evidence>
<dbReference type="PANTHER" id="PTHR22916:SF3">
    <property type="entry name" value="UDP-GLCNAC:BETAGAL BETA-1,3-N-ACETYLGLUCOSAMINYLTRANSFERASE-LIKE PROTEIN 1"/>
    <property type="match status" value="1"/>
</dbReference>
<keyword evidence="3" id="KW-1185">Reference proteome</keyword>
<gene>
    <name evidence="2" type="ORF">LZI70_05920</name>
</gene>
<dbReference type="CDD" id="cd00761">
    <property type="entry name" value="Glyco_tranf_GTA_type"/>
    <property type="match status" value="1"/>
</dbReference>
<dbReference type="Pfam" id="PF00535">
    <property type="entry name" value="Glycos_transf_2"/>
    <property type="match status" value="1"/>
</dbReference>
<dbReference type="InterPro" id="IPR001173">
    <property type="entry name" value="Glyco_trans_2-like"/>
</dbReference>
<dbReference type="RefSeq" id="WP_255231623.1">
    <property type="nucleotide sequence ID" value="NZ_CP090614.1"/>
</dbReference>
<dbReference type="SUPFAM" id="SSF53448">
    <property type="entry name" value="Nucleotide-diphospho-sugar transferases"/>
    <property type="match status" value="1"/>
</dbReference>
<evidence type="ECO:0000313" key="3">
    <source>
        <dbReference type="Proteomes" id="UP001059120"/>
    </source>
</evidence>
<sequence length="292" mass="33328">MNISIVIPMYNKEKSIIETVASILSQDYKFHFEIVIVDDGSTDNSVDCILNLQDDRIRLIRKKNGGESDARNVGVLNSKYENIAFLDADDLWKEDFLSTIYKLSMDYPNAEVFCTKYARVNEENYDEPLHSIWETDSGLINDYFEQVNETLGDMILTSSSVCIKKSAISKVGLFHFGDKLGADQDYWYRIFDKGIDVAYSNKVCATYILDSTNRVCDSYKRFEELNFIARHFSSAKTNSQKRYLANARIGAINDVFDAGNKVKAISSIIKELPMLVYATPKRFIASTMKVFK</sequence>
<dbReference type="Proteomes" id="UP001059120">
    <property type="component" value="Chromosome 1"/>
</dbReference>
<name>A0ABY5G6K2_VIBPE</name>
<protein>
    <submittedName>
        <fullName evidence="2">Glycosyltransferase family 2 protein</fullName>
    </submittedName>
</protein>
<dbReference type="InterPro" id="IPR029044">
    <property type="entry name" value="Nucleotide-diphossugar_trans"/>
</dbReference>
<dbReference type="Gene3D" id="3.90.550.10">
    <property type="entry name" value="Spore Coat Polysaccharide Biosynthesis Protein SpsA, Chain A"/>
    <property type="match status" value="1"/>
</dbReference>
<dbReference type="EMBL" id="CP090614">
    <property type="protein sequence ID" value="UTT85778.1"/>
    <property type="molecule type" value="Genomic_DNA"/>
</dbReference>
<reference evidence="2" key="1">
    <citation type="submission" date="2022-01" db="EMBL/GenBank/DDBJ databases">
        <title>Alginate degradation mechanism of Vibrio pelagius WXL662.</title>
        <authorList>
            <person name="He X."/>
        </authorList>
    </citation>
    <scope>NUCLEOTIDE SEQUENCE</scope>
    <source>
        <strain evidence="2">WXL662</strain>
    </source>
</reference>
<accession>A0ABY5G6K2</accession>